<dbReference type="EMBL" id="JAPQKH010000006">
    <property type="protein sequence ID" value="KAJ5093523.1"/>
    <property type="molecule type" value="Genomic_DNA"/>
</dbReference>
<accession>A0A9W9K548</accession>
<feature type="domain" description="Beta-lactamase-related" evidence="2">
    <location>
        <begin position="9"/>
        <end position="382"/>
    </location>
</feature>
<dbReference type="Gene3D" id="3.40.710.10">
    <property type="entry name" value="DD-peptidase/beta-lactamase superfamily"/>
    <property type="match status" value="1"/>
</dbReference>
<dbReference type="Pfam" id="PF00144">
    <property type="entry name" value="Beta-lactamase"/>
    <property type="match status" value="1"/>
</dbReference>
<proteinExistence type="inferred from homology"/>
<dbReference type="SUPFAM" id="SSF56601">
    <property type="entry name" value="beta-lactamase/transpeptidase-like"/>
    <property type="match status" value="1"/>
</dbReference>
<reference evidence="3" key="2">
    <citation type="journal article" date="2023" name="IMA Fungus">
        <title>Comparative genomic study of the Penicillium genus elucidates a diverse pangenome and 15 lateral gene transfer events.</title>
        <authorList>
            <person name="Petersen C."/>
            <person name="Sorensen T."/>
            <person name="Nielsen M.R."/>
            <person name="Sondergaard T.E."/>
            <person name="Sorensen J.L."/>
            <person name="Fitzpatrick D.A."/>
            <person name="Frisvad J.C."/>
            <person name="Nielsen K.L."/>
        </authorList>
    </citation>
    <scope>NUCLEOTIDE SEQUENCE</scope>
    <source>
        <strain evidence="3">IBT 30069</strain>
    </source>
</reference>
<gene>
    <name evidence="3" type="ORF">N7456_009384</name>
</gene>
<evidence type="ECO:0000256" key="1">
    <source>
        <dbReference type="ARBA" id="ARBA00038215"/>
    </source>
</evidence>
<evidence type="ECO:0000313" key="3">
    <source>
        <dbReference type="EMBL" id="KAJ5093523.1"/>
    </source>
</evidence>
<dbReference type="InterPro" id="IPR001466">
    <property type="entry name" value="Beta-lactam-related"/>
</dbReference>
<protein>
    <recommendedName>
        <fullName evidence="2">Beta-lactamase-related domain-containing protein</fullName>
    </recommendedName>
</protein>
<sequence length="576" mass="64113">MKRHLEALRTTIRQIRQTTGAPSVSCGVLHHGKVFFTHAEGLANIEKGIVPNDETIYPIASNTKAFTAALCGILVDEGTLSWTDPISKYLPEFQTVHDPEVGKRATLLDLCSHGTGLAPLDNTATGFFDEFLSPGWTGVKKASNLPCVYDFRSQWLYNSFLLDVVGSVISSKCRKRSGLMMHERIFGPLCMTRTFTRSDEYKDDLNSARGYCILDKEPPLLVESLGLQDGELQGASGYIRSTVRDMLTWANAVMEAEEKEAGEGFSSTSTLGLETLSTPLRQMRMIRCAHRPIAIGKDVRENSYGLGWFRHTLPSKYLSSIGPNFSLLPDPPVMNQSGPEKLTIAHWGNFGGCLSAFYTFPATRSAIIVMSNCDGSKGDPTDLIAQAICQELFAMHPRIKFEEYALQAATNATLSWESLVEDWVRNRVQNTRCSPLHQYIGTYMNDAFDITIDITRIPEKDIKFEPNPELLTFNINSLPRQTAKLRHYHYDTWTFIPNSKNDAIKKGMAAFLDLPCLLLAFARNDAGAVSELEWNLQGGACEGPAPNLESSVHPMKFKRIAKEKSEELFHSSCTTI</sequence>
<reference evidence="3" key="1">
    <citation type="submission" date="2022-11" db="EMBL/GenBank/DDBJ databases">
        <authorList>
            <person name="Petersen C."/>
        </authorList>
    </citation>
    <scope>NUCLEOTIDE SEQUENCE</scope>
    <source>
        <strain evidence="3">IBT 30069</strain>
    </source>
</reference>
<keyword evidence="4" id="KW-1185">Reference proteome</keyword>
<evidence type="ECO:0000313" key="4">
    <source>
        <dbReference type="Proteomes" id="UP001149165"/>
    </source>
</evidence>
<dbReference type="Proteomes" id="UP001149165">
    <property type="component" value="Unassembled WGS sequence"/>
</dbReference>
<dbReference type="InterPro" id="IPR050491">
    <property type="entry name" value="AmpC-like"/>
</dbReference>
<evidence type="ECO:0000259" key="2">
    <source>
        <dbReference type="Pfam" id="PF00144"/>
    </source>
</evidence>
<dbReference type="PANTHER" id="PTHR46825:SF14">
    <property type="entry name" value="BETA-LACTAMASE-RELATED DOMAIN-CONTAINING PROTEIN"/>
    <property type="match status" value="1"/>
</dbReference>
<name>A0A9W9K548_9EURO</name>
<dbReference type="OrthoDB" id="4328197at2759"/>
<dbReference type="AlphaFoldDB" id="A0A9W9K548"/>
<organism evidence="3 4">
    <name type="scientific">Penicillium angulare</name>
    <dbReference type="NCBI Taxonomy" id="116970"/>
    <lineage>
        <taxon>Eukaryota</taxon>
        <taxon>Fungi</taxon>
        <taxon>Dikarya</taxon>
        <taxon>Ascomycota</taxon>
        <taxon>Pezizomycotina</taxon>
        <taxon>Eurotiomycetes</taxon>
        <taxon>Eurotiomycetidae</taxon>
        <taxon>Eurotiales</taxon>
        <taxon>Aspergillaceae</taxon>
        <taxon>Penicillium</taxon>
    </lineage>
</organism>
<dbReference type="InterPro" id="IPR012338">
    <property type="entry name" value="Beta-lactam/transpept-like"/>
</dbReference>
<comment type="similarity">
    <text evidence="1">Belongs to the peptidase S12 family.</text>
</comment>
<comment type="caution">
    <text evidence="3">The sequence shown here is derived from an EMBL/GenBank/DDBJ whole genome shotgun (WGS) entry which is preliminary data.</text>
</comment>
<dbReference type="PANTHER" id="PTHR46825">
    <property type="entry name" value="D-ALANYL-D-ALANINE-CARBOXYPEPTIDASE/ENDOPEPTIDASE AMPH"/>
    <property type="match status" value="1"/>
</dbReference>